<keyword evidence="2" id="KW-1133">Transmembrane helix</keyword>
<name>A0A3E1IYK7_GARVA</name>
<comment type="caution">
    <text evidence="3">The sequence shown here is derived from an EMBL/GenBank/DDBJ whole genome shotgun (WGS) entry which is preliminary data.</text>
</comment>
<evidence type="ECO:0000256" key="1">
    <source>
        <dbReference type="SAM" id="MobiDB-lite"/>
    </source>
</evidence>
<dbReference type="AlphaFoldDB" id="A0A3E1IYK7"/>
<dbReference type="Proteomes" id="UP000258533">
    <property type="component" value="Unassembled WGS sequence"/>
</dbReference>
<feature type="transmembrane region" description="Helical" evidence="2">
    <location>
        <begin position="88"/>
        <end position="108"/>
    </location>
</feature>
<feature type="compositionally biased region" description="Low complexity" evidence="1">
    <location>
        <begin position="1"/>
        <end position="19"/>
    </location>
</feature>
<sequence length="238" mass="25727">MSDILNNESANNQSEENAQYSAQSETPITDKARANANPAPTTIASLKWRVADISLGAALAALFGIIYWGFTIVFFSQISPILRTVLPGFGSILHGVWYMSGPLALLLIRKPGAAIYVNVVGAVFENILGQQFSAFMVLASAALQAVFSELPFAIARYKKYNLTLSVISGTLTALEYGIYLMFVVYQGKSANYLTIHMICELISGFVIAGIVPWILFVAVRKTGALSNFASGRDQEVVA</sequence>
<dbReference type="RefSeq" id="WP_116689737.1">
    <property type="nucleotide sequence ID" value="NZ_LRTT01000001.1"/>
</dbReference>
<dbReference type="EMBL" id="LRTT01000001">
    <property type="protein sequence ID" value="RFD77933.1"/>
    <property type="molecule type" value="Genomic_DNA"/>
</dbReference>
<feature type="transmembrane region" description="Helical" evidence="2">
    <location>
        <begin position="194"/>
        <end position="219"/>
    </location>
</feature>
<keyword evidence="2" id="KW-0812">Transmembrane</keyword>
<feature type="transmembrane region" description="Helical" evidence="2">
    <location>
        <begin position="53"/>
        <end position="76"/>
    </location>
</feature>
<reference evidence="3 4" key="1">
    <citation type="submission" date="2016-02" db="EMBL/GenBank/DDBJ databases">
        <title>Gardnerella vaginalis Subgroups Defined by cpn60 Sequencing and Sialidase Activity in Isolates from Canada, Belgium and Kenya.</title>
        <authorList>
            <person name="Schellenberg J."/>
            <person name="Paramel Jayaprakash T."/>
            <person name="Withana Gamage N."/>
            <person name="Patterson M.H."/>
            <person name="Vaneechoutte M."/>
            <person name="Hill J.E."/>
        </authorList>
    </citation>
    <scope>NUCLEOTIDE SEQUENCE [LARGE SCALE GENOMIC DNA]</scope>
    <source>
        <strain evidence="3 4">N144</strain>
    </source>
</reference>
<dbReference type="InterPro" id="IPR017195">
    <property type="entry name" value="ABC_thiamin-permease_prd"/>
</dbReference>
<gene>
    <name evidence="3" type="ORF">AXE73_05055</name>
</gene>
<dbReference type="Pfam" id="PF09819">
    <property type="entry name" value="ABC_cobalt"/>
    <property type="match status" value="1"/>
</dbReference>
<evidence type="ECO:0000313" key="4">
    <source>
        <dbReference type="Proteomes" id="UP000258533"/>
    </source>
</evidence>
<evidence type="ECO:0000256" key="2">
    <source>
        <dbReference type="SAM" id="Phobius"/>
    </source>
</evidence>
<proteinExistence type="predicted"/>
<feature type="region of interest" description="Disordered" evidence="1">
    <location>
        <begin position="1"/>
        <end position="26"/>
    </location>
</feature>
<protein>
    <submittedName>
        <fullName evidence="3">ABC transporter</fullName>
    </submittedName>
</protein>
<keyword evidence="2" id="KW-0472">Membrane</keyword>
<accession>A0A3E1IYK7</accession>
<evidence type="ECO:0000313" key="3">
    <source>
        <dbReference type="EMBL" id="RFD77933.1"/>
    </source>
</evidence>
<organism evidence="3 4">
    <name type="scientific">Gardnerella vaginalis</name>
    <dbReference type="NCBI Taxonomy" id="2702"/>
    <lineage>
        <taxon>Bacteria</taxon>
        <taxon>Bacillati</taxon>
        <taxon>Actinomycetota</taxon>
        <taxon>Actinomycetes</taxon>
        <taxon>Bifidobacteriales</taxon>
        <taxon>Bifidobacteriaceae</taxon>
        <taxon>Gardnerella</taxon>
    </lineage>
</organism>
<feature type="transmembrane region" description="Helical" evidence="2">
    <location>
        <begin position="160"/>
        <end position="182"/>
    </location>
</feature>